<dbReference type="PROSITE" id="PS50931">
    <property type="entry name" value="HTH_LYSR"/>
    <property type="match status" value="1"/>
</dbReference>
<evidence type="ECO:0000256" key="1">
    <source>
        <dbReference type="ARBA" id="ARBA00009437"/>
    </source>
</evidence>
<keyword evidence="4" id="KW-0804">Transcription</keyword>
<dbReference type="GO" id="GO:0003700">
    <property type="term" value="F:DNA-binding transcription factor activity"/>
    <property type="evidence" value="ECO:0007669"/>
    <property type="project" value="InterPro"/>
</dbReference>
<feature type="domain" description="HTH lysR-type" evidence="5">
    <location>
        <begin position="1"/>
        <end position="58"/>
    </location>
</feature>
<evidence type="ECO:0000313" key="6">
    <source>
        <dbReference type="EMBL" id="NHQ74754.1"/>
    </source>
</evidence>
<dbReference type="InterPro" id="IPR036388">
    <property type="entry name" value="WH-like_DNA-bd_sf"/>
</dbReference>
<keyword evidence="2" id="KW-0805">Transcription regulation</keyword>
<reference evidence="6" key="1">
    <citation type="submission" date="2020-03" db="EMBL/GenBank/DDBJ databases">
        <title>Roseovarius gahaiensis sp. nov., isolated from Gahai Saline Lake, China.</title>
        <authorList>
            <person name="Sun X."/>
        </authorList>
    </citation>
    <scope>NUCLEOTIDE SEQUENCE</scope>
    <source>
        <strain evidence="6">GH877</strain>
    </source>
</reference>
<dbReference type="AlphaFoldDB" id="A0A967BCU7"/>
<gene>
    <name evidence="6" type="ORF">HAT86_09785</name>
</gene>
<dbReference type="Pfam" id="PF00126">
    <property type="entry name" value="HTH_1"/>
    <property type="match status" value="1"/>
</dbReference>
<comment type="caution">
    <text evidence="6">The sequence shown here is derived from an EMBL/GenBank/DDBJ whole genome shotgun (WGS) entry which is preliminary data.</text>
</comment>
<evidence type="ECO:0000313" key="7">
    <source>
        <dbReference type="Proteomes" id="UP000639775"/>
    </source>
</evidence>
<proteinExistence type="inferred from homology"/>
<dbReference type="EMBL" id="JAAORB010000017">
    <property type="protein sequence ID" value="NHQ74754.1"/>
    <property type="molecule type" value="Genomic_DNA"/>
</dbReference>
<dbReference type="InterPro" id="IPR036390">
    <property type="entry name" value="WH_DNA-bd_sf"/>
</dbReference>
<dbReference type="Pfam" id="PF03466">
    <property type="entry name" value="LysR_substrate"/>
    <property type="match status" value="1"/>
</dbReference>
<name>A0A967BCU7_9RHOB</name>
<evidence type="ECO:0000259" key="5">
    <source>
        <dbReference type="PROSITE" id="PS50931"/>
    </source>
</evidence>
<keyword evidence="3" id="KW-0238">DNA-binding</keyword>
<dbReference type="Gene3D" id="3.40.190.10">
    <property type="entry name" value="Periplasmic binding protein-like II"/>
    <property type="match status" value="2"/>
</dbReference>
<dbReference type="InterPro" id="IPR005119">
    <property type="entry name" value="LysR_subst-bd"/>
</dbReference>
<sequence>MRLDWLEDILAVLDTGSLARAAEARNLTQSAFTRRIRSIENGVGAPLFDRSRKPVQLLPNIRAYEDDMRRMVRDLRHLRDGLRQSATGTGHEVALACQHAITTTVSPRLVQILSDEHTVRIRSGNREDCLSQLVTGDVDIAVIYDSPHGPPRADSRAFVELSIGTEPLIAVCAPGLAETQPGQPAPIIAYPADVFLGQVLDRGILSRLPAGTSVVRKVETALTLAACQYALDGLGITWLPQSVAEQPLAQGHLAHADLKTPDLMLDVRMIRLADPIRPAALECWDTLQNALHAPE</sequence>
<organism evidence="6 7">
    <name type="scientific">Roseovarius gahaiensis</name>
    <dbReference type="NCBI Taxonomy" id="2716691"/>
    <lineage>
        <taxon>Bacteria</taxon>
        <taxon>Pseudomonadati</taxon>
        <taxon>Pseudomonadota</taxon>
        <taxon>Alphaproteobacteria</taxon>
        <taxon>Rhodobacterales</taxon>
        <taxon>Roseobacteraceae</taxon>
        <taxon>Roseovarius</taxon>
    </lineage>
</organism>
<evidence type="ECO:0000256" key="3">
    <source>
        <dbReference type="ARBA" id="ARBA00023125"/>
    </source>
</evidence>
<dbReference type="GO" id="GO:0000976">
    <property type="term" value="F:transcription cis-regulatory region binding"/>
    <property type="evidence" value="ECO:0007669"/>
    <property type="project" value="TreeGrafter"/>
</dbReference>
<dbReference type="Proteomes" id="UP000639775">
    <property type="component" value="Unassembled WGS sequence"/>
</dbReference>
<dbReference type="Gene3D" id="1.10.10.10">
    <property type="entry name" value="Winged helix-like DNA-binding domain superfamily/Winged helix DNA-binding domain"/>
    <property type="match status" value="1"/>
</dbReference>
<protein>
    <submittedName>
        <fullName evidence="6">LysR family transcriptional regulator</fullName>
    </submittedName>
</protein>
<dbReference type="PRINTS" id="PR00039">
    <property type="entry name" value="HTHLYSR"/>
</dbReference>
<dbReference type="CDD" id="cd05466">
    <property type="entry name" value="PBP2_LTTR_substrate"/>
    <property type="match status" value="1"/>
</dbReference>
<keyword evidence="7" id="KW-1185">Reference proteome</keyword>
<evidence type="ECO:0000256" key="4">
    <source>
        <dbReference type="ARBA" id="ARBA00023163"/>
    </source>
</evidence>
<dbReference type="PANTHER" id="PTHR30126">
    <property type="entry name" value="HTH-TYPE TRANSCRIPTIONAL REGULATOR"/>
    <property type="match status" value="1"/>
</dbReference>
<comment type="similarity">
    <text evidence="1">Belongs to the LysR transcriptional regulatory family.</text>
</comment>
<dbReference type="PANTHER" id="PTHR30126:SF2">
    <property type="entry name" value="HTH-TYPE TRANSCRIPTIONAL REGULATOR YJIE"/>
    <property type="match status" value="1"/>
</dbReference>
<dbReference type="RefSeq" id="WP_167196578.1">
    <property type="nucleotide sequence ID" value="NZ_JAAORB010000017.1"/>
</dbReference>
<accession>A0A967BCU7</accession>
<dbReference type="SUPFAM" id="SSF46785">
    <property type="entry name" value="Winged helix' DNA-binding domain"/>
    <property type="match status" value="1"/>
</dbReference>
<dbReference type="SUPFAM" id="SSF53850">
    <property type="entry name" value="Periplasmic binding protein-like II"/>
    <property type="match status" value="1"/>
</dbReference>
<dbReference type="InterPro" id="IPR000847">
    <property type="entry name" value="LysR_HTH_N"/>
</dbReference>
<evidence type="ECO:0000256" key="2">
    <source>
        <dbReference type="ARBA" id="ARBA00023015"/>
    </source>
</evidence>